<comment type="function">
    <text evidence="8">Centriole-enriched microtubule-binding protein involved in centriole biogenesis. In collaboration with CEP295 and POC1B, is required for the centriole-to-centrosome conversion by ensuring the formation of bona fide centriole wall. Functions as a linker component that maintains centrosome cohesion. Associates with CROCC and regulates its stability and localization to the centrosome.</text>
</comment>
<keyword evidence="6" id="KW-0175">Coiled coil</keyword>
<sequence length="141" mass="16484">MSEVALKSKCRALRTELRTMKYASLWNEKSIMSGDPGMYLRLLHFFFIEYSPQVKNWIIENGYTLQTATDLAFIQQIYKLLQTSMNYRPKITVENFFKTKFALQKLNLSYDIAKMIQEKSKTLPPVIISTNNSNISIKKEL</sequence>
<evidence type="ECO:0000256" key="7">
    <source>
        <dbReference type="ARBA" id="ARBA00023212"/>
    </source>
</evidence>
<comment type="caution">
    <text evidence="10">The sequence shown here is derived from an EMBL/GenBank/DDBJ whole genome shotgun (WGS) entry which is preliminary data.</text>
</comment>
<name>A0ABR2KDT9_9EUKA</name>
<dbReference type="InterPro" id="IPR033603">
    <property type="entry name" value="CEP44"/>
</dbReference>
<comment type="subcellular location">
    <subcellularLocation>
        <location evidence="1">Cytoplasm</location>
        <location evidence="1">Cytoskeleton</location>
        <location evidence="1">Microtubule organizing center</location>
        <location evidence="1">Centrosome</location>
        <location evidence="1">Centriole</location>
    </subcellularLocation>
    <subcellularLocation>
        <location evidence="3">Cytoplasm</location>
        <location evidence="3">Cytoskeleton</location>
        <location evidence="3">Spindle pole</location>
    </subcellularLocation>
    <subcellularLocation>
        <location evidence="2">Midbody</location>
    </subcellularLocation>
</comment>
<reference evidence="10 11" key="1">
    <citation type="submission" date="2024-04" db="EMBL/GenBank/DDBJ databases">
        <title>Tritrichomonas musculus Genome.</title>
        <authorList>
            <person name="Alves-Ferreira E."/>
            <person name="Grigg M."/>
            <person name="Lorenzi H."/>
            <person name="Galac M."/>
        </authorList>
    </citation>
    <scope>NUCLEOTIDE SEQUENCE [LARGE SCALE GENOMIC DNA]</scope>
    <source>
        <strain evidence="10 11">EAF2021</strain>
    </source>
</reference>
<evidence type="ECO:0000256" key="1">
    <source>
        <dbReference type="ARBA" id="ARBA00004114"/>
    </source>
</evidence>
<feature type="domain" description="Centrosomal CEP44" evidence="9">
    <location>
        <begin position="6"/>
        <end position="123"/>
    </location>
</feature>
<evidence type="ECO:0000256" key="5">
    <source>
        <dbReference type="ARBA" id="ARBA00022490"/>
    </source>
</evidence>
<protein>
    <recommendedName>
        <fullName evidence="4">Centrosomal protein of 44 kDa</fullName>
    </recommendedName>
</protein>
<dbReference type="Proteomes" id="UP001470230">
    <property type="component" value="Unassembled WGS sequence"/>
</dbReference>
<proteinExistence type="predicted"/>
<evidence type="ECO:0000256" key="6">
    <source>
        <dbReference type="ARBA" id="ARBA00023054"/>
    </source>
</evidence>
<evidence type="ECO:0000256" key="8">
    <source>
        <dbReference type="ARBA" id="ARBA00046235"/>
    </source>
</evidence>
<dbReference type="Pfam" id="PF15007">
    <property type="entry name" value="CEP44"/>
    <property type="match status" value="1"/>
</dbReference>
<gene>
    <name evidence="10" type="ORF">M9Y10_033980</name>
</gene>
<dbReference type="InterPro" id="IPR029157">
    <property type="entry name" value="CEP44_CC"/>
</dbReference>
<keyword evidence="11" id="KW-1185">Reference proteome</keyword>
<evidence type="ECO:0000256" key="3">
    <source>
        <dbReference type="ARBA" id="ARBA00004647"/>
    </source>
</evidence>
<evidence type="ECO:0000313" key="11">
    <source>
        <dbReference type="Proteomes" id="UP001470230"/>
    </source>
</evidence>
<evidence type="ECO:0000256" key="4">
    <source>
        <dbReference type="ARBA" id="ARBA00014053"/>
    </source>
</evidence>
<dbReference type="PANTHER" id="PTHR31477">
    <property type="entry name" value="CENTROSOMAL PROTEIN OF 44 KDA"/>
    <property type="match status" value="1"/>
</dbReference>
<keyword evidence="5" id="KW-0963">Cytoplasm</keyword>
<keyword evidence="7" id="KW-0206">Cytoskeleton</keyword>
<evidence type="ECO:0000256" key="2">
    <source>
        <dbReference type="ARBA" id="ARBA00004214"/>
    </source>
</evidence>
<organism evidence="10 11">
    <name type="scientific">Tritrichomonas musculus</name>
    <dbReference type="NCBI Taxonomy" id="1915356"/>
    <lineage>
        <taxon>Eukaryota</taxon>
        <taxon>Metamonada</taxon>
        <taxon>Parabasalia</taxon>
        <taxon>Tritrichomonadida</taxon>
        <taxon>Tritrichomonadidae</taxon>
        <taxon>Tritrichomonas</taxon>
    </lineage>
</organism>
<evidence type="ECO:0000313" key="10">
    <source>
        <dbReference type="EMBL" id="KAK8889234.1"/>
    </source>
</evidence>
<accession>A0ABR2KDT9</accession>
<dbReference type="PANTHER" id="PTHR31477:SF1">
    <property type="entry name" value="CENTROSOMAL PROTEIN OF 44 KDA"/>
    <property type="match status" value="1"/>
</dbReference>
<evidence type="ECO:0000259" key="9">
    <source>
        <dbReference type="Pfam" id="PF15007"/>
    </source>
</evidence>
<dbReference type="EMBL" id="JAPFFF010000005">
    <property type="protein sequence ID" value="KAK8889234.1"/>
    <property type="molecule type" value="Genomic_DNA"/>
</dbReference>